<accession>A0A067KU60</accession>
<keyword evidence="3" id="KW-1133">Transmembrane helix</keyword>
<evidence type="ECO:0000256" key="3">
    <source>
        <dbReference type="SAM" id="Phobius"/>
    </source>
</evidence>
<dbReference type="Proteomes" id="UP000027138">
    <property type="component" value="Unassembled WGS sequence"/>
</dbReference>
<keyword evidence="6" id="KW-1185">Reference proteome</keyword>
<dbReference type="Gene3D" id="2.60.40.790">
    <property type="match status" value="1"/>
</dbReference>
<feature type="transmembrane region" description="Helical" evidence="3">
    <location>
        <begin position="162"/>
        <end position="179"/>
    </location>
</feature>
<dbReference type="Pfam" id="PF00011">
    <property type="entry name" value="HSP20"/>
    <property type="match status" value="1"/>
</dbReference>
<evidence type="ECO:0000313" key="6">
    <source>
        <dbReference type="Proteomes" id="UP000027138"/>
    </source>
</evidence>
<dbReference type="PROSITE" id="PS01031">
    <property type="entry name" value="SHSP"/>
    <property type="match status" value="1"/>
</dbReference>
<sequence length="187" mass="21231">MAGANITSYEDFEPYCKWQRAPECDTLEVHLHGFKKNQLKINVSNLGVMTVTGERLLDDSKRSRFCREIKLSKDHKTNEIRAKLTGGILYIVMPKKAPLSTLLAPENQESERTRKKATSNKELVNTTTMISTENNAALLNLNKLSSYGFPLKDWVLKLRTRNFAIAFAAVIVVTAFAMYKHHQPQNC</sequence>
<dbReference type="AlphaFoldDB" id="A0A067KU60"/>
<gene>
    <name evidence="5" type="ORF">JCGZ_02697</name>
</gene>
<proteinExistence type="inferred from homology"/>
<evidence type="ECO:0000313" key="5">
    <source>
        <dbReference type="EMBL" id="KDP39677.1"/>
    </source>
</evidence>
<dbReference type="KEGG" id="jcu:105632602"/>
<dbReference type="OrthoDB" id="1431247at2759"/>
<evidence type="ECO:0000256" key="2">
    <source>
        <dbReference type="RuleBase" id="RU003616"/>
    </source>
</evidence>
<dbReference type="SUPFAM" id="SSF49764">
    <property type="entry name" value="HSP20-like chaperones"/>
    <property type="match status" value="1"/>
</dbReference>
<comment type="similarity">
    <text evidence="1 2">Belongs to the small heat shock protein (HSP20) family.</text>
</comment>
<evidence type="ECO:0000259" key="4">
    <source>
        <dbReference type="PROSITE" id="PS01031"/>
    </source>
</evidence>
<reference evidence="5 6" key="1">
    <citation type="journal article" date="2014" name="PLoS ONE">
        <title>Global Analysis of Gene Expression Profiles in Physic Nut (Jatropha curcas L.) Seedlings Exposed to Salt Stress.</title>
        <authorList>
            <person name="Zhang L."/>
            <person name="Zhang C."/>
            <person name="Wu P."/>
            <person name="Chen Y."/>
            <person name="Li M."/>
            <person name="Jiang H."/>
            <person name="Wu G."/>
        </authorList>
    </citation>
    <scope>NUCLEOTIDE SEQUENCE [LARGE SCALE GENOMIC DNA]</scope>
    <source>
        <strain evidence="6">cv. GZQX0401</strain>
        <tissue evidence="5">Young leaves</tissue>
    </source>
</reference>
<name>A0A067KU60_JATCU</name>
<dbReference type="CDD" id="cd06464">
    <property type="entry name" value="ACD_sHsps-like"/>
    <property type="match status" value="1"/>
</dbReference>
<protein>
    <recommendedName>
        <fullName evidence="4">SHSP domain-containing protein</fullName>
    </recommendedName>
</protein>
<dbReference type="STRING" id="180498.A0A067KU60"/>
<dbReference type="EMBL" id="KK914347">
    <property type="protein sequence ID" value="KDP39677.1"/>
    <property type="molecule type" value="Genomic_DNA"/>
</dbReference>
<keyword evidence="3" id="KW-0472">Membrane</keyword>
<evidence type="ECO:0000256" key="1">
    <source>
        <dbReference type="PROSITE-ProRule" id="PRU00285"/>
    </source>
</evidence>
<keyword evidence="3" id="KW-0812">Transmembrane</keyword>
<dbReference type="InterPro" id="IPR008978">
    <property type="entry name" value="HSP20-like_chaperone"/>
</dbReference>
<dbReference type="InterPro" id="IPR002068">
    <property type="entry name" value="A-crystallin/Hsp20_dom"/>
</dbReference>
<feature type="domain" description="SHSP" evidence="4">
    <location>
        <begin position="6"/>
        <end position="113"/>
    </location>
</feature>
<organism evidence="5 6">
    <name type="scientific">Jatropha curcas</name>
    <name type="common">Barbados nut</name>
    <dbReference type="NCBI Taxonomy" id="180498"/>
    <lineage>
        <taxon>Eukaryota</taxon>
        <taxon>Viridiplantae</taxon>
        <taxon>Streptophyta</taxon>
        <taxon>Embryophyta</taxon>
        <taxon>Tracheophyta</taxon>
        <taxon>Spermatophyta</taxon>
        <taxon>Magnoliopsida</taxon>
        <taxon>eudicotyledons</taxon>
        <taxon>Gunneridae</taxon>
        <taxon>Pentapetalae</taxon>
        <taxon>rosids</taxon>
        <taxon>fabids</taxon>
        <taxon>Malpighiales</taxon>
        <taxon>Euphorbiaceae</taxon>
        <taxon>Crotonoideae</taxon>
        <taxon>Jatropheae</taxon>
        <taxon>Jatropha</taxon>
    </lineage>
</organism>